<proteinExistence type="predicted"/>
<keyword evidence="2" id="KW-1185">Reference proteome</keyword>
<evidence type="ECO:0000313" key="1">
    <source>
        <dbReference type="EMBL" id="MBC3918927.1"/>
    </source>
</evidence>
<name>A0ABR6ZSN4_9BURK</name>
<gene>
    <name evidence="1" type="ORF">H8L32_15660</name>
</gene>
<dbReference type="Gene3D" id="1.25.40.20">
    <property type="entry name" value="Ankyrin repeat-containing domain"/>
    <property type="match status" value="1"/>
</dbReference>
<comment type="caution">
    <text evidence="1">The sequence shown here is derived from an EMBL/GenBank/DDBJ whole genome shotgun (WGS) entry which is preliminary data.</text>
</comment>
<organism evidence="1 2">
    <name type="scientific">Undibacterium hunanense</name>
    <dbReference type="NCBI Taxonomy" id="2762292"/>
    <lineage>
        <taxon>Bacteria</taxon>
        <taxon>Pseudomonadati</taxon>
        <taxon>Pseudomonadota</taxon>
        <taxon>Betaproteobacteria</taxon>
        <taxon>Burkholderiales</taxon>
        <taxon>Oxalobacteraceae</taxon>
        <taxon>Undibacterium</taxon>
    </lineage>
</organism>
<dbReference type="EMBL" id="JACOGF010000008">
    <property type="protein sequence ID" value="MBC3918927.1"/>
    <property type="molecule type" value="Genomic_DNA"/>
</dbReference>
<accession>A0ABR6ZSN4</accession>
<reference evidence="1 2" key="1">
    <citation type="submission" date="2020-08" db="EMBL/GenBank/DDBJ databases">
        <title>Novel species isolated from subtropical streams in China.</title>
        <authorList>
            <person name="Lu H."/>
        </authorList>
    </citation>
    <scope>NUCLEOTIDE SEQUENCE [LARGE SCALE GENOMIC DNA]</scope>
    <source>
        <strain evidence="1 2">CY18W</strain>
    </source>
</reference>
<dbReference type="SUPFAM" id="SSF48403">
    <property type="entry name" value="Ankyrin repeat"/>
    <property type="match status" value="1"/>
</dbReference>
<dbReference type="RefSeq" id="WP_186948203.1">
    <property type="nucleotide sequence ID" value="NZ_JACOGF010000008.1"/>
</dbReference>
<sequence length="503" mass="56238">MKYLSANILFKEEATANHFFAAIEPHLEADAWTLNKSLARVSPALPADYFEFSIDLFKQYRNAINIEFYCGTRDEYEEVIKAIFAAGAHMLKLRVSADEYNETERYAAGKRVKKTKEFDKEYESLIIPDVNLEFHRALSRYNFTKAMTLLDQVDLANIKFDDEVLVPLIDDVASSQLMLILIERGVIPMNHLVWGTTPLFVQAANMGSLDVLKAFFESGLDPYLADDGGCTVLHAVLCCNKPGAIAAACYVAAQCAGKLNPMSEDGSPLWEAYYQQSNMAGAKYFRQQGALPIAPEGFYDTFSHEEIIAEAAKHGDLPTLKAHFTETDYDIAVRKAIYSQALEVLQWLDSVKKIDWLSVAKTDMFDEAYSREILLFETPFIFSSGDNADFDFVEMIIDAVAHEPTTLDVIAVYLAGYNGTSTLLRKLGKLGARFVSALIEHDEQDYPLSIAARRGHLNNIAALLEMGAVVPTYEDETLGEYALRNIDKSKVTEAKALFKKYGV</sequence>
<dbReference type="Proteomes" id="UP000650424">
    <property type="component" value="Unassembled WGS sequence"/>
</dbReference>
<protein>
    <submittedName>
        <fullName evidence="1">Ankyrin repeat domain-containing protein</fullName>
    </submittedName>
</protein>
<evidence type="ECO:0000313" key="2">
    <source>
        <dbReference type="Proteomes" id="UP000650424"/>
    </source>
</evidence>
<dbReference type="InterPro" id="IPR036770">
    <property type="entry name" value="Ankyrin_rpt-contain_sf"/>
</dbReference>